<evidence type="ECO:0000313" key="3">
    <source>
        <dbReference type="Proteomes" id="UP000327000"/>
    </source>
</evidence>
<comment type="caution">
    <text evidence="2">The sequence shown here is derived from an EMBL/GenBank/DDBJ whole genome shotgun (WGS) entry which is preliminary data.</text>
</comment>
<reference evidence="2 3" key="1">
    <citation type="journal article" date="2019" name="Microb. Cell Fact.">
        <title>Exploring novel herbicidin analogues by transcriptional regulator overexpression and MS/MS molecular networking.</title>
        <authorList>
            <person name="Shi Y."/>
            <person name="Gu R."/>
            <person name="Li Y."/>
            <person name="Wang X."/>
            <person name="Ren W."/>
            <person name="Li X."/>
            <person name="Wang L."/>
            <person name="Xie Y."/>
            <person name="Hong B."/>
        </authorList>
    </citation>
    <scope>NUCLEOTIDE SEQUENCE [LARGE SCALE GENOMIC DNA]</scope>
    <source>
        <strain evidence="2 3">US-43</strain>
    </source>
</reference>
<proteinExistence type="predicted"/>
<evidence type="ECO:0000256" key="1">
    <source>
        <dbReference type="SAM" id="MobiDB-lite"/>
    </source>
</evidence>
<dbReference type="AlphaFoldDB" id="A0A5N5W5M3"/>
<dbReference type="EMBL" id="VOKX01000034">
    <property type="protein sequence ID" value="KAB7843051.1"/>
    <property type="molecule type" value="Genomic_DNA"/>
</dbReference>
<evidence type="ECO:0000313" key="2">
    <source>
        <dbReference type="EMBL" id="KAB7843051.1"/>
    </source>
</evidence>
<name>A0A5N5W5M3_STRMB</name>
<protein>
    <submittedName>
        <fullName evidence="2">Uncharacterized protein</fullName>
    </submittedName>
</protein>
<gene>
    <name evidence="2" type="ORF">FRZ00_18825</name>
</gene>
<dbReference type="OrthoDB" id="4320909at2"/>
<feature type="region of interest" description="Disordered" evidence="1">
    <location>
        <begin position="77"/>
        <end position="106"/>
    </location>
</feature>
<organism evidence="2 3">
    <name type="scientific">Streptomyces mobaraensis</name>
    <name type="common">Streptoverticillium mobaraense</name>
    <dbReference type="NCBI Taxonomy" id="35621"/>
    <lineage>
        <taxon>Bacteria</taxon>
        <taxon>Bacillati</taxon>
        <taxon>Actinomycetota</taxon>
        <taxon>Actinomycetes</taxon>
        <taxon>Kitasatosporales</taxon>
        <taxon>Streptomycetaceae</taxon>
        <taxon>Streptomyces</taxon>
    </lineage>
</organism>
<sequence>MPWTTEDAKPCLLLTDTRSGHVSRLADGVESLRLAAAADLLAHAQEILDDPSAPEAELRCAAALLCECLRDALEVAESRGSRLWPPPTTSTPEPAREHTDSGSPAC</sequence>
<dbReference type="Proteomes" id="UP000327000">
    <property type="component" value="Unassembled WGS sequence"/>
</dbReference>
<keyword evidence="3" id="KW-1185">Reference proteome</keyword>
<accession>A0A5N5W5M3</accession>